<evidence type="ECO:0000313" key="3">
    <source>
        <dbReference type="Proteomes" id="UP000247832"/>
    </source>
</evidence>
<dbReference type="SUPFAM" id="SSF53474">
    <property type="entry name" value="alpha/beta-Hydrolases"/>
    <property type="match status" value="1"/>
</dbReference>
<comment type="caution">
    <text evidence="2">The sequence shown here is derived from an EMBL/GenBank/DDBJ whole genome shotgun (WGS) entry which is preliminary data.</text>
</comment>
<dbReference type="AlphaFoldDB" id="A0A2V5LMU3"/>
<dbReference type="OrthoDB" id="4904358at2"/>
<evidence type="ECO:0008006" key="4">
    <source>
        <dbReference type="Google" id="ProtNLM"/>
    </source>
</evidence>
<dbReference type="Proteomes" id="UP000247832">
    <property type="component" value="Unassembled WGS sequence"/>
</dbReference>
<sequence>MSAKKHRPEEPLPDSGAGHHPAHKSPEHHGHTRQPPNTPRRWFLGIMAGAAATTAFNANIAADYLLTERSQFRVTTPDNDENKTAANRFPGKAWYLLGGFGVSYRDAGRKLAALQPAMNERAPASYIGYSNGGIDIAQLFIAIQRDTYERRIDTVYFYGDSFGGMAATVLAGLLEEIGIHVRVIVMGSSPSSVSDVLDPGKEYISLAGSVVPYLGLVGRLAAGVWSGLANPNGQGMYQAARSGVGGSLNQANNSLILKTTQATFLQAFPAQYDGGIPRSTGIGLLYDPKDFIVNARMAIVGWEALFPKNPHFEYDIPDTGHASPEIHPDIYRVALTVILDQLDPPPLTTRPIQPIF</sequence>
<dbReference type="InterPro" id="IPR029058">
    <property type="entry name" value="AB_hydrolase_fold"/>
</dbReference>
<gene>
    <name evidence="2" type="ORF">CVV68_04470</name>
</gene>
<evidence type="ECO:0000313" key="2">
    <source>
        <dbReference type="EMBL" id="PYI69050.1"/>
    </source>
</evidence>
<protein>
    <recommendedName>
        <fullName evidence="4">Alpha/beta hydrolase</fullName>
    </recommendedName>
</protein>
<feature type="region of interest" description="Disordered" evidence="1">
    <location>
        <begin position="1"/>
        <end position="40"/>
    </location>
</feature>
<name>A0A2V5LMU3_9MICC</name>
<keyword evidence="3" id="KW-1185">Reference proteome</keyword>
<proteinExistence type="predicted"/>
<reference evidence="2 3" key="1">
    <citation type="submission" date="2018-05" db="EMBL/GenBank/DDBJ databases">
        <title>Genetic diversity of glacier-inhabiting Cryobacterium bacteria in China and description of Cryobacterium mengkeensis sp. nov. and Arthrobacter glacialis sp. nov.</title>
        <authorList>
            <person name="Liu Q."/>
            <person name="Xin Y.-H."/>
        </authorList>
    </citation>
    <scope>NUCLEOTIDE SEQUENCE [LARGE SCALE GENOMIC DNA]</scope>
    <source>
        <strain evidence="2 3">LI2</strain>
    </source>
</reference>
<dbReference type="RefSeq" id="WP_110499798.1">
    <property type="nucleotide sequence ID" value="NZ_QJVD01000003.1"/>
</dbReference>
<dbReference type="EMBL" id="QJVD01000003">
    <property type="protein sequence ID" value="PYI69050.1"/>
    <property type="molecule type" value="Genomic_DNA"/>
</dbReference>
<evidence type="ECO:0000256" key="1">
    <source>
        <dbReference type="SAM" id="MobiDB-lite"/>
    </source>
</evidence>
<accession>A0A2V5LMU3</accession>
<organism evidence="2 3">
    <name type="scientific">Arthrobacter livingstonensis</name>
    <dbReference type="NCBI Taxonomy" id="670078"/>
    <lineage>
        <taxon>Bacteria</taxon>
        <taxon>Bacillati</taxon>
        <taxon>Actinomycetota</taxon>
        <taxon>Actinomycetes</taxon>
        <taxon>Micrococcales</taxon>
        <taxon>Micrococcaceae</taxon>
        <taxon>Arthrobacter</taxon>
    </lineage>
</organism>